<dbReference type="Pfam" id="PF02517">
    <property type="entry name" value="Rce1-like"/>
    <property type="match status" value="1"/>
</dbReference>
<comment type="caution">
    <text evidence="3">The sequence shown here is derived from an EMBL/GenBank/DDBJ whole genome shotgun (WGS) entry which is preliminary data.</text>
</comment>
<proteinExistence type="predicted"/>
<name>A0A0A3ILP3_9BACI</name>
<feature type="domain" description="CAAX prenyl protease 2/Lysostaphin resistance protein A-like" evidence="2">
    <location>
        <begin position="121"/>
        <end position="225"/>
    </location>
</feature>
<gene>
    <name evidence="3" type="ORF">CD32_12280</name>
</gene>
<evidence type="ECO:0000313" key="3">
    <source>
        <dbReference type="EMBL" id="KGR84365.1"/>
    </source>
</evidence>
<dbReference type="PANTHER" id="PTHR35797:SF1">
    <property type="entry name" value="PROTEASE"/>
    <property type="match status" value="1"/>
</dbReference>
<feature type="transmembrane region" description="Helical" evidence="1">
    <location>
        <begin position="45"/>
        <end position="66"/>
    </location>
</feature>
<dbReference type="GO" id="GO:0004175">
    <property type="term" value="F:endopeptidase activity"/>
    <property type="evidence" value="ECO:0007669"/>
    <property type="project" value="UniProtKB-ARBA"/>
</dbReference>
<dbReference type="InterPro" id="IPR042150">
    <property type="entry name" value="MmRce1-like"/>
</dbReference>
<dbReference type="GO" id="GO:0080120">
    <property type="term" value="P:CAAX-box protein maturation"/>
    <property type="evidence" value="ECO:0007669"/>
    <property type="project" value="UniProtKB-ARBA"/>
</dbReference>
<feature type="transmembrane region" description="Helical" evidence="1">
    <location>
        <begin position="89"/>
        <end position="109"/>
    </location>
</feature>
<feature type="transmembrane region" description="Helical" evidence="1">
    <location>
        <begin position="213"/>
        <end position="231"/>
    </location>
</feature>
<dbReference type="RefSeq" id="WP_036154988.1">
    <property type="nucleotide sequence ID" value="NZ_AVCX01000005.1"/>
</dbReference>
<feature type="transmembrane region" description="Helical" evidence="1">
    <location>
        <begin position="12"/>
        <end position="33"/>
    </location>
</feature>
<dbReference type="EMBL" id="JPVP01000056">
    <property type="protein sequence ID" value="KGR84365.1"/>
    <property type="molecule type" value="Genomic_DNA"/>
</dbReference>
<sequence>MADKKITVQFTMLTFCIAYLVSGALIALGQFGYSVHNWVHSLQQFGMNIPFALYILSPAIASYIVLKKNNKITGFKEWLRTVFYAKNSISLYLFVVAGLALYFLIHMAVSGSTEMALPVYTFFLSLLGNLIIGGLEEAGWMYILQPELDKKYGFVLSSLFVGIIWTLWHIPLFFIPGTNHGEGLINFWMFAVQLIAFRFFNGAIYKISGKGRVFMCVLFHTMFNAASPIFGTMTMTWAGTIAANAVLVLVSIVTIVIYDKKNRRIV</sequence>
<dbReference type="eggNOG" id="COG1266">
    <property type="taxonomic scope" value="Bacteria"/>
</dbReference>
<dbReference type="AlphaFoldDB" id="A0A0A3ILP3"/>
<dbReference type="STRING" id="1220589.CD32_12280"/>
<dbReference type="Proteomes" id="UP000030437">
    <property type="component" value="Unassembled WGS sequence"/>
</dbReference>
<feature type="transmembrane region" description="Helical" evidence="1">
    <location>
        <begin position="237"/>
        <end position="258"/>
    </location>
</feature>
<keyword evidence="1" id="KW-0472">Membrane</keyword>
<evidence type="ECO:0000313" key="4">
    <source>
        <dbReference type="Proteomes" id="UP000030437"/>
    </source>
</evidence>
<dbReference type="OrthoDB" id="9777755at2"/>
<accession>A0A0A3ILP3</accession>
<keyword evidence="4" id="KW-1185">Reference proteome</keyword>
<feature type="transmembrane region" description="Helical" evidence="1">
    <location>
        <begin position="115"/>
        <end position="132"/>
    </location>
</feature>
<evidence type="ECO:0000256" key="1">
    <source>
        <dbReference type="SAM" id="Phobius"/>
    </source>
</evidence>
<dbReference type="InterPro" id="IPR003675">
    <property type="entry name" value="Rce1/LyrA-like_dom"/>
</dbReference>
<organism evidence="3 4">
    <name type="scientific">Lysinibacillus odysseyi 34hs-1 = NBRC 100172</name>
    <dbReference type="NCBI Taxonomy" id="1220589"/>
    <lineage>
        <taxon>Bacteria</taxon>
        <taxon>Bacillati</taxon>
        <taxon>Bacillota</taxon>
        <taxon>Bacilli</taxon>
        <taxon>Bacillales</taxon>
        <taxon>Bacillaceae</taxon>
        <taxon>Lysinibacillus</taxon>
    </lineage>
</organism>
<keyword evidence="1" id="KW-0812">Transmembrane</keyword>
<dbReference type="PANTHER" id="PTHR35797">
    <property type="entry name" value="PROTEASE-RELATED"/>
    <property type="match status" value="1"/>
</dbReference>
<protein>
    <submittedName>
        <fullName evidence="3">Abortive phage infection protein</fullName>
    </submittedName>
</protein>
<keyword evidence="1" id="KW-1133">Transmembrane helix</keyword>
<reference evidence="3 4" key="1">
    <citation type="submission" date="2014-02" db="EMBL/GenBank/DDBJ databases">
        <title>Draft genome sequence of Lysinibacillus odysseyi NBRC 100172.</title>
        <authorList>
            <person name="Zhang F."/>
            <person name="Wang G."/>
            <person name="Zhang L."/>
        </authorList>
    </citation>
    <scope>NUCLEOTIDE SEQUENCE [LARGE SCALE GENOMIC DNA]</scope>
    <source>
        <strain evidence="3 4">NBRC 100172</strain>
    </source>
</reference>
<feature type="transmembrane region" description="Helical" evidence="1">
    <location>
        <begin position="183"/>
        <end position="201"/>
    </location>
</feature>
<evidence type="ECO:0000259" key="2">
    <source>
        <dbReference type="Pfam" id="PF02517"/>
    </source>
</evidence>
<feature type="transmembrane region" description="Helical" evidence="1">
    <location>
        <begin position="152"/>
        <end position="171"/>
    </location>
</feature>